<dbReference type="PANTHER" id="PTHR23527">
    <property type="entry name" value="BLL3282 PROTEIN"/>
    <property type="match status" value="1"/>
</dbReference>
<dbReference type="SUPFAM" id="SSF103473">
    <property type="entry name" value="MFS general substrate transporter"/>
    <property type="match status" value="1"/>
</dbReference>
<feature type="transmembrane region" description="Helical" evidence="6">
    <location>
        <begin position="377"/>
        <end position="397"/>
    </location>
</feature>
<dbReference type="InterPro" id="IPR036259">
    <property type="entry name" value="MFS_trans_sf"/>
</dbReference>
<comment type="caution">
    <text evidence="8">The sequence shown here is derived from an EMBL/GenBank/DDBJ whole genome shotgun (WGS) entry which is preliminary data.</text>
</comment>
<gene>
    <name evidence="8" type="ORF">HIJ39_00755</name>
</gene>
<feature type="transmembrane region" description="Helical" evidence="6">
    <location>
        <begin position="175"/>
        <end position="197"/>
    </location>
</feature>
<dbReference type="PROSITE" id="PS50850">
    <property type="entry name" value="MFS"/>
    <property type="match status" value="1"/>
</dbReference>
<evidence type="ECO:0000256" key="4">
    <source>
        <dbReference type="ARBA" id="ARBA00022989"/>
    </source>
</evidence>
<keyword evidence="2" id="KW-0813">Transport</keyword>
<evidence type="ECO:0000313" key="9">
    <source>
        <dbReference type="Proteomes" id="UP000533476"/>
    </source>
</evidence>
<dbReference type="InterPro" id="IPR011701">
    <property type="entry name" value="MFS"/>
</dbReference>
<dbReference type="InterPro" id="IPR020846">
    <property type="entry name" value="MFS_dom"/>
</dbReference>
<organism evidence="8 9">
    <name type="scientific">Sulfobacillus harzensis</name>
    <dbReference type="NCBI Taxonomy" id="2729629"/>
    <lineage>
        <taxon>Bacteria</taxon>
        <taxon>Bacillati</taxon>
        <taxon>Bacillota</taxon>
        <taxon>Clostridia</taxon>
        <taxon>Eubacteriales</taxon>
        <taxon>Clostridiales Family XVII. Incertae Sedis</taxon>
        <taxon>Sulfobacillus</taxon>
    </lineage>
</organism>
<feature type="transmembrane region" description="Helical" evidence="6">
    <location>
        <begin position="251"/>
        <end position="273"/>
    </location>
</feature>
<feature type="transmembrane region" description="Helical" evidence="6">
    <location>
        <begin position="285"/>
        <end position="303"/>
    </location>
</feature>
<dbReference type="PANTHER" id="PTHR23527:SF1">
    <property type="entry name" value="BLL3282 PROTEIN"/>
    <property type="match status" value="1"/>
</dbReference>
<keyword evidence="4 6" id="KW-1133">Transmembrane helix</keyword>
<feature type="transmembrane region" description="Helical" evidence="6">
    <location>
        <begin position="53"/>
        <end position="74"/>
    </location>
</feature>
<feature type="transmembrane region" description="Helical" evidence="6">
    <location>
        <begin position="20"/>
        <end position="47"/>
    </location>
</feature>
<feature type="transmembrane region" description="Helical" evidence="6">
    <location>
        <begin position="309"/>
        <end position="333"/>
    </location>
</feature>
<keyword evidence="5 6" id="KW-0472">Membrane</keyword>
<name>A0A7Y0L2W4_9FIRM</name>
<accession>A0A7Y0L2W4</accession>
<feature type="transmembrane region" description="Helical" evidence="6">
    <location>
        <begin position="110"/>
        <end position="133"/>
    </location>
</feature>
<comment type="subcellular location">
    <subcellularLocation>
        <location evidence="1">Cell membrane</location>
        <topology evidence="1">Multi-pass membrane protein</topology>
    </subcellularLocation>
</comment>
<feature type="transmembrane region" description="Helical" evidence="6">
    <location>
        <begin position="217"/>
        <end position="239"/>
    </location>
</feature>
<reference evidence="8 9" key="1">
    <citation type="submission" date="2020-04" db="EMBL/GenBank/DDBJ databases">
        <authorList>
            <person name="Zhang R."/>
            <person name="Schippers A."/>
        </authorList>
    </citation>
    <scope>NUCLEOTIDE SEQUENCE [LARGE SCALE GENOMIC DNA]</scope>
    <source>
        <strain evidence="8 9">DSM 109850</strain>
    </source>
</reference>
<dbReference type="RefSeq" id="WP_169095688.1">
    <property type="nucleotide sequence ID" value="NZ_JABBVZ010000002.1"/>
</dbReference>
<dbReference type="Proteomes" id="UP000533476">
    <property type="component" value="Unassembled WGS sequence"/>
</dbReference>
<dbReference type="Gene3D" id="1.20.1250.20">
    <property type="entry name" value="MFS general substrate transporter like domains"/>
    <property type="match status" value="2"/>
</dbReference>
<dbReference type="AlphaFoldDB" id="A0A7Y0L2W4"/>
<protein>
    <submittedName>
        <fullName evidence="8">MFS transporter</fullName>
    </submittedName>
</protein>
<keyword evidence="9" id="KW-1185">Reference proteome</keyword>
<feature type="transmembrane region" description="Helical" evidence="6">
    <location>
        <begin position="145"/>
        <end position="163"/>
    </location>
</feature>
<dbReference type="EMBL" id="JABBVZ010000002">
    <property type="protein sequence ID" value="NMP20889.1"/>
    <property type="molecule type" value="Genomic_DNA"/>
</dbReference>
<evidence type="ECO:0000313" key="8">
    <source>
        <dbReference type="EMBL" id="NMP20889.1"/>
    </source>
</evidence>
<dbReference type="GO" id="GO:0005886">
    <property type="term" value="C:plasma membrane"/>
    <property type="evidence" value="ECO:0007669"/>
    <property type="project" value="UniProtKB-SubCell"/>
</dbReference>
<evidence type="ECO:0000256" key="5">
    <source>
        <dbReference type="ARBA" id="ARBA00023136"/>
    </source>
</evidence>
<evidence type="ECO:0000259" key="7">
    <source>
        <dbReference type="PROSITE" id="PS50850"/>
    </source>
</evidence>
<proteinExistence type="predicted"/>
<feature type="transmembrane region" description="Helical" evidence="6">
    <location>
        <begin position="86"/>
        <end position="104"/>
    </location>
</feature>
<feature type="transmembrane region" description="Helical" evidence="6">
    <location>
        <begin position="345"/>
        <end position="365"/>
    </location>
</feature>
<evidence type="ECO:0000256" key="2">
    <source>
        <dbReference type="ARBA" id="ARBA00022448"/>
    </source>
</evidence>
<dbReference type="InterPro" id="IPR052952">
    <property type="entry name" value="MFS-Transporter"/>
</dbReference>
<evidence type="ECO:0000256" key="3">
    <source>
        <dbReference type="ARBA" id="ARBA00022692"/>
    </source>
</evidence>
<feature type="domain" description="Major facilitator superfamily (MFS) profile" evidence="7">
    <location>
        <begin position="20"/>
        <end position="401"/>
    </location>
</feature>
<dbReference type="Pfam" id="PF07690">
    <property type="entry name" value="MFS_1"/>
    <property type="match status" value="1"/>
</dbReference>
<dbReference type="GO" id="GO:0022857">
    <property type="term" value="F:transmembrane transporter activity"/>
    <property type="evidence" value="ECO:0007669"/>
    <property type="project" value="InterPro"/>
</dbReference>
<evidence type="ECO:0000256" key="1">
    <source>
        <dbReference type="ARBA" id="ARBA00004651"/>
    </source>
</evidence>
<sequence length="409" mass="43121">MATRTFDPLGFRARVGPVWFLAAATLSQTGMSFVQQGIVVMGVYFAALYRLSLAQMGLVTTALSLGVMVSMVVMGAAADRVGPRRLLFGGALAMSFFSLGLLVVRGFYGVLALLFFLGIALAIAPASGTKAVFTAFRDRPRGMVMGIRQTGVPIGALLAASLLPRIVDSDGFNTVFWVFSAELLILGWVFASLMLPWPKRPLAAASKGFDWRLLASVWRPCLVAILLVSGQYLVLGFTLSDLHAVHHLTLARAGLVLAAAQLGGGIGRVVTGIISDRIGGRRPPVIVACAVTAAVMAFVVAWLPDHTPFVLLLGIWLVFGAGAVGWNALTMTWAGESVPAQNSGFAMSSVGTSAFLGSAIFPPLFGAFVDATGHYNWGWALLGVVLLTAALLTWIFSRSSTSPSLTRSG</sequence>
<keyword evidence="3 6" id="KW-0812">Transmembrane</keyword>
<evidence type="ECO:0000256" key="6">
    <source>
        <dbReference type="SAM" id="Phobius"/>
    </source>
</evidence>